<name>A0A182TTA3_9DIPT</name>
<dbReference type="AlphaFoldDB" id="A0A182TTA3"/>
<evidence type="ECO:0000256" key="1">
    <source>
        <dbReference type="SAM" id="MobiDB-lite"/>
    </source>
</evidence>
<evidence type="ECO:0000313" key="2">
    <source>
        <dbReference type="EnsemblMetazoa" id="AMEC007938-PA"/>
    </source>
</evidence>
<organism evidence="2 3">
    <name type="scientific">Anopheles melas</name>
    <dbReference type="NCBI Taxonomy" id="34690"/>
    <lineage>
        <taxon>Eukaryota</taxon>
        <taxon>Metazoa</taxon>
        <taxon>Ecdysozoa</taxon>
        <taxon>Arthropoda</taxon>
        <taxon>Hexapoda</taxon>
        <taxon>Insecta</taxon>
        <taxon>Pterygota</taxon>
        <taxon>Neoptera</taxon>
        <taxon>Endopterygota</taxon>
        <taxon>Diptera</taxon>
        <taxon>Nematocera</taxon>
        <taxon>Culicoidea</taxon>
        <taxon>Culicidae</taxon>
        <taxon>Anophelinae</taxon>
        <taxon>Anopheles</taxon>
    </lineage>
</organism>
<accession>A0A182TTA3</accession>
<keyword evidence="3" id="KW-1185">Reference proteome</keyword>
<dbReference type="Proteomes" id="UP000075902">
    <property type="component" value="Unassembled WGS sequence"/>
</dbReference>
<sequence length="196" mass="21459">MKVMPTDRGPRRTDINSPSHDDGRTAGHGTVRTAPCINVVVDISVRVVLANDHRAVLRQCHRLFAIVPAGQFRTGWNHGLRQILQTGITLPGPPMTVAGTVRRPANTRPIDRRLAGGGSKAVPIGGATYRTVNRHQQQEQHVQHDDANDGQRDDTGGHICAVCCVRPFCDYFLVCAWPDNPPHAQDATLAARRSLF</sequence>
<feature type="region of interest" description="Disordered" evidence="1">
    <location>
        <begin position="1"/>
        <end position="29"/>
    </location>
</feature>
<reference evidence="3" key="1">
    <citation type="submission" date="2014-01" db="EMBL/GenBank/DDBJ databases">
        <title>The Genome Sequence of Anopheles melas CM1001059_A (V2).</title>
        <authorList>
            <consortium name="The Broad Institute Genomics Platform"/>
            <person name="Neafsey D.E."/>
            <person name="Besansky N."/>
            <person name="Howell P."/>
            <person name="Walton C."/>
            <person name="Young S.K."/>
            <person name="Zeng Q."/>
            <person name="Gargeya S."/>
            <person name="Fitzgerald M."/>
            <person name="Haas B."/>
            <person name="Abouelleil A."/>
            <person name="Allen A.W."/>
            <person name="Alvarado L."/>
            <person name="Arachchi H.M."/>
            <person name="Berlin A.M."/>
            <person name="Chapman S.B."/>
            <person name="Gainer-Dewar J."/>
            <person name="Goldberg J."/>
            <person name="Griggs A."/>
            <person name="Gujja S."/>
            <person name="Hansen M."/>
            <person name="Howarth C."/>
            <person name="Imamovic A."/>
            <person name="Ireland A."/>
            <person name="Larimer J."/>
            <person name="McCowan C."/>
            <person name="Murphy C."/>
            <person name="Pearson M."/>
            <person name="Poon T.W."/>
            <person name="Priest M."/>
            <person name="Roberts A."/>
            <person name="Saif S."/>
            <person name="Shea T."/>
            <person name="Sisk P."/>
            <person name="Sykes S."/>
            <person name="Wortman J."/>
            <person name="Nusbaum C."/>
            <person name="Birren B."/>
        </authorList>
    </citation>
    <scope>NUCLEOTIDE SEQUENCE [LARGE SCALE GENOMIC DNA]</scope>
    <source>
        <strain evidence="3">CM1001059</strain>
    </source>
</reference>
<dbReference type="VEuPathDB" id="VectorBase:AMEC007938"/>
<proteinExistence type="predicted"/>
<dbReference type="EnsemblMetazoa" id="AMEC007938-RA">
    <property type="protein sequence ID" value="AMEC007938-PA"/>
    <property type="gene ID" value="AMEC007938"/>
</dbReference>
<reference evidence="2" key="2">
    <citation type="submission" date="2020-05" db="UniProtKB">
        <authorList>
            <consortium name="EnsemblMetazoa"/>
        </authorList>
    </citation>
    <scope>IDENTIFICATION</scope>
    <source>
        <strain evidence="2">CM1001059</strain>
    </source>
</reference>
<feature type="compositionally biased region" description="Basic and acidic residues" evidence="1">
    <location>
        <begin position="8"/>
        <end position="25"/>
    </location>
</feature>
<evidence type="ECO:0000313" key="3">
    <source>
        <dbReference type="Proteomes" id="UP000075902"/>
    </source>
</evidence>
<protein>
    <submittedName>
        <fullName evidence="2">Uncharacterized protein</fullName>
    </submittedName>
</protein>